<sequence>MKKIISFMVLSASCIGSMLFTKSNDVHARIYTNPKVLRAHNWYSTHTDAFGGEYYYKLHFSKHAVYEYNRKVGSRHWYYQRFVNETYFIRRANLKGAYTFGPQGVDSLFDVETVRPRYFTLANHKRYWGLEYFDHTNHHGGLDRKPPYRTWCYFTKMKYVTGDWGAWTNKLVY</sequence>
<feature type="chain" id="PRO_5010862008" evidence="1">
    <location>
        <begin position="29"/>
        <end position="173"/>
    </location>
</feature>
<comment type="caution">
    <text evidence="2">The sequence shown here is derived from an EMBL/GenBank/DDBJ whole genome shotgun (WGS) entry which is preliminary data.</text>
</comment>
<name>A0A1X1FF48_9LACO</name>
<dbReference type="STRING" id="152331.FAM21731_01468"/>
<keyword evidence="3" id="KW-1185">Reference proteome</keyword>
<reference evidence="2 3" key="1">
    <citation type="journal article" date="2017" name="Front. Microbiol.">
        <title>The Histidine Decarboxylase Gene Cluster of Lactobacillus parabuchneri Was Gained by Horizontal Gene Transfer and Is Mobile within the Species.</title>
        <authorList>
            <person name="Wuthrich D."/>
            <person name="Berthoud H."/>
            <person name="Wechsler D."/>
            <person name="Eugster E."/>
            <person name="Irmler S."/>
            <person name="Bruggmann R."/>
        </authorList>
    </citation>
    <scope>NUCLEOTIDE SEQUENCE [LARGE SCALE GENOMIC DNA]</scope>
    <source>
        <strain evidence="2 3">FAM23169</strain>
    </source>
</reference>
<dbReference type="Proteomes" id="UP000193009">
    <property type="component" value="Unassembled WGS sequence"/>
</dbReference>
<proteinExistence type="predicted"/>
<protein>
    <submittedName>
        <fullName evidence="2">Uncharacterized protein</fullName>
    </submittedName>
</protein>
<accession>A0A1X1FF48</accession>
<evidence type="ECO:0000256" key="1">
    <source>
        <dbReference type="SAM" id="SignalP"/>
    </source>
</evidence>
<gene>
    <name evidence="2" type="ORF">FAM23169_01413</name>
</gene>
<keyword evidence="1" id="KW-0732">Signal</keyword>
<evidence type="ECO:0000313" key="3">
    <source>
        <dbReference type="Proteomes" id="UP000193009"/>
    </source>
</evidence>
<dbReference type="EMBL" id="MSBD01000035">
    <property type="protein sequence ID" value="ORN28667.1"/>
    <property type="molecule type" value="Genomic_DNA"/>
</dbReference>
<feature type="signal peptide" evidence="1">
    <location>
        <begin position="1"/>
        <end position="28"/>
    </location>
</feature>
<dbReference type="KEGG" id="lpar:FAM21731_01468"/>
<organism evidence="2 3">
    <name type="scientific">Lentilactobacillus parabuchneri</name>
    <dbReference type="NCBI Taxonomy" id="152331"/>
    <lineage>
        <taxon>Bacteria</taxon>
        <taxon>Bacillati</taxon>
        <taxon>Bacillota</taxon>
        <taxon>Bacilli</taxon>
        <taxon>Lactobacillales</taxon>
        <taxon>Lactobacillaceae</taxon>
        <taxon>Lentilactobacillus</taxon>
    </lineage>
</organism>
<dbReference type="AlphaFoldDB" id="A0A1X1FF48"/>
<evidence type="ECO:0000313" key="2">
    <source>
        <dbReference type="EMBL" id="ORN28667.1"/>
    </source>
</evidence>